<evidence type="ECO:0000256" key="6">
    <source>
        <dbReference type="ARBA" id="ARBA00022989"/>
    </source>
</evidence>
<keyword evidence="6" id="KW-1133">Transmembrane helix</keyword>
<dbReference type="PRINTS" id="PR00171">
    <property type="entry name" value="SUGRTRNSPORT"/>
</dbReference>
<dbReference type="FunFam" id="1.20.1250.20:FF:000218">
    <property type="entry name" value="facilitated trehalose transporter Tret1"/>
    <property type="match status" value="1"/>
</dbReference>
<dbReference type="PANTHER" id="PTHR48021:SF47">
    <property type="entry name" value="GH17672P"/>
    <property type="match status" value="1"/>
</dbReference>
<keyword evidence="2" id="KW-0813">Transport</keyword>
<keyword evidence="5" id="KW-0812">Transmembrane</keyword>
<evidence type="ECO:0000256" key="1">
    <source>
        <dbReference type="ARBA" id="ARBA00004651"/>
    </source>
</evidence>
<dbReference type="VEuPathDB" id="VectorBase:RPRC002833"/>
<feature type="domain" description="Major facilitator superfamily (MFS) profile" evidence="8">
    <location>
        <begin position="1"/>
        <end position="419"/>
    </location>
</feature>
<dbReference type="EnsemblMetazoa" id="RPRC002833-RA">
    <property type="protein sequence ID" value="RPRC002833-PA"/>
    <property type="gene ID" value="RPRC002833"/>
</dbReference>
<dbReference type="InterPro" id="IPR036259">
    <property type="entry name" value="MFS_trans_sf"/>
</dbReference>
<dbReference type="GO" id="GO:0005886">
    <property type="term" value="C:plasma membrane"/>
    <property type="evidence" value="ECO:0007669"/>
    <property type="project" value="UniProtKB-SubCell"/>
</dbReference>
<reference evidence="9" key="1">
    <citation type="submission" date="2015-05" db="UniProtKB">
        <authorList>
            <consortium name="EnsemblMetazoa"/>
        </authorList>
    </citation>
    <scope>IDENTIFICATION</scope>
</reference>
<dbReference type="PROSITE" id="PS00217">
    <property type="entry name" value="SUGAR_TRANSPORT_2"/>
    <property type="match status" value="1"/>
</dbReference>
<evidence type="ECO:0000313" key="9">
    <source>
        <dbReference type="EnsemblMetazoa" id="RPRC002833-PA"/>
    </source>
</evidence>
<dbReference type="OMA" id="CGIQAFT"/>
<dbReference type="Proteomes" id="UP000015103">
    <property type="component" value="Unassembled WGS sequence"/>
</dbReference>
<keyword evidence="4" id="KW-0762">Sugar transport</keyword>
<evidence type="ECO:0000256" key="4">
    <source>
        <dbReference type="ARBA" id="ARBA00022597"/>
    </source>
</evidence>
<evidence type="ECO:0000313" key="10">
    <source>
        <dbReference type="Proteomes" id="UP000015103"/>
    </source>
</evidence>
<evidence type="ECO:0000256" key="3">
    <source>
        <dbReference type="ARBA" id="ARBA00022475"/>
    </source>
</evidence>
<dbReference type="GO" id="GO:0022857">
    <property type="term" value="F:transmembrane transporter activity"/>
    <property type="evidence" value="ECO:0007669"/>
    <property type="project" value="InterPro"/>
</dbReference>
<evidence type="ECO:0000256" key="7">
    <source>
        <dbReference type="ARBA" id="ARBA00023136"/>
    </source>
</evidence>
<organism evidence="9 10">
    <name type="scientific">Rhodnius prolixus</name>
    <name type="common">Triatomid bug</name>
    <dbReference type="NCBI Taxonomy" id="13249"/>
    <lineage>
        <taxon>Eukaryota</taxon>
        <taxon>Metazoa</taxon>
        <taxon>Ecdysozoa</taxon>
        <taxon>Arthropoda</taxon>
        <taxon>Hexapoda</taxon>
        <taxon>Insecta</taxon>
        <taxon>Pterygota</taxon>
        <taxon>Neoptera</taxon>
        <taxon>Paraneoptera</taxon>
        <taxon>Hemiptera</taxon>
        <taxon>Heteroptera</taxon>
        <taxon>Panheteroptera</taxon>
        <taxon>Cimicomorpha</taxon>
        <taxon>Reduviidae</taxon>
        <taxon>Triatominae</taxon>
        <taxon>Rhodnius</taxon>
    </lineage>
</organism>
<name>T1HFL1_RHOPR</name>
<keyword evidence="3" id="KW-1003">Cell membrane</keyword>
<dbReference type="HOGENOM" id="CLU_001265_30_5_1"/>
<dbReference type="AlphaFoldDB" id="T1HFL1"/>
<dbReference type="STRING" id="13249.T1HFL1"/>
<dbReference type="InterPro" id="IPR005829">
    <property type="entry name" value="Sugar_transporter_CS"/>
</dbReference>
<dbReference type="SUPFAM" id="SSF103473">
    <property type="entry name" value="MFS general substrate transporter"/>
    <property type="match status" value="1"/>
</dbReference>
<proteinExistence type="predicted"/>
<sequence length="440" mass="48000">FTVNLLYVGVGCVMAWTSPTVPKLSKFITHEEASWIGSLYSLGATFGPIITYLGLDNIGRKGTLYILAGCYIISWITLAVSTNIYVIYAGRIIGGIGVGGTFSCGPVFVAEITDDENRGMLGSVTQATMAIGFLMEYCIGPYTTYFVLTTISVIPIIVFIALFYLIPESPYYLLIKNRKAEAIESLKWYRGADQLYSVQKELTSIEESVELRKNKVGISGLWQRGPKKALLISLYLLIIQQGSGNNAIISFAEYIFEMGHIAVTGSMCAIIGGFTNLVGGIMTPFVVRKFSMKTSFLISAFGVAITLGLLALYFYLQSSGADGAKVWFLPLAAYILFNIFFCLGCGPLPWPMLAEMYPIEVKSMASFVCGMFSCLFGFIVIEVTAEFLNLAGPTTVFASLCLFITLITFGAVFLVPDTTGLSLSEIHNYLATGKRPQKSE</sequence>
<dbReference type="eggNOG" id="KOG0254">
    <property type="taxonomic scope" value="Eukaryota"/>
</dbReference>
<dbReference type="InterPro" id="IPR003663">
    <property type="entry name" value="Sugar/inositol_transpt"/>
</dbReference>
<dbReference type="InterPro" id="IPR050549">
    <property type="entry name" value="MFS_Trehalose_Transporter"/>
</dbReference>
<keyword evidence="10" id="KW-1185">Reference proteome</keyword>
<dbReference type="PROSITE" id="PS50850">
    <property type="entry name" value="MFS"/>
    <property type="match status" value="1"/>
</dbReference>
<protein>
    <submittedName>
        <fullName evidence="9">MFS domain-containing protein</fullName>
    </submittedName>
</protein>
<dbReference type="EMBL" id="ACPB03010172">
    <property type="status" value="NOT_ANNOTATED_CDS"/>
    <property type="molecule type" value="Genomic_DNA"/>
</dbReference>
<dbReference type="Gene3D" id="1.20.1250.20">
    <property type="entry name" value="MFS general substrate transporter like domains"/>
    <property type="match status" value="1"/>
</dbReference>
<evidence type="ECO:0000256" key="2">
    <source>
        <dbReference type="ARBA" id="ARBA00022448"/>
    </source>
</evidence>
<dbReference type="InParanoid" id="T1HFL1"/>
<comment type="subcellular location">
    <subcellularLocation>
        <location evidence="1">Cell membrane</location>
        <topology evidence="1">Multi-pass membrane protein</topology>
    </subcellularLocation>
</comment>
<keyword evidence="7" id="KW-0472">Membrane</keyword>
<dbReference type="PANTHER" id="PTHR48021">
    <property type="match status" value="1"/>
</dbReference>
<dbReference type="InterPro" id="IPR005828">
    <property type="entry name" value="MFS_sugar_transport-like"/>
</dbReference>
<evidence type="ECO:0000259" key="8">
    <source>
        <dbReference type="PROSITE" id="PS50850"/>
    </source>
</evidence>
<evidence type="ECO:0000256" key="5">
    <source>
        <dbReference type="ARBA" id="ARBA00022692"/>
    </source>
</evidence>
<dbReference type="Pfam" id="PF00083">
    <property type="entry name" value="Sugar_tr"/>
    <property type="match status" value="1"/>
</dbReference>
<accession>T1HFL1</accession>
<dbReference type="InterPro" id="IPR020846">
    <property type="entry name" value="MFS_dom"/>
</dbReference>